<dbReference type="CDD" id="cd17039">
    <property type="entry name" value="Ubl_ubiquitin_like"/>
    <property type="match status" value="1"/>
</dbReference>
<dbReference type="SUPFAM" id="SSF54236">
    <property type="entry name" value="Ubiquitin-like"/>
    <property type="match status" value="1"/>
</dbReference>
<dbReference type="InterPro" id="IPR035896">
    <property type="entry name" value="AN1-like_Znf"/>
</dbReference>
<evidence type="ECO:0000256" key="4">
    <source>
        <dbReference type="SAM" id="MobiDB-lite"/>
    </source>
</evidence>
<evidence type="ECO:0000256" key="2">
    <source>
        <dbReference type="ARBA" id="ARBA00022771"/>
    </source>
</evidence>
<dbReference type="SMART" id="SM00213">
    <property type="entry name" value="UBQ"/>
    <property type="match status" value="1"/>
</dbReference>
<dbReference type="InterPro" id="IPR050652">
    <property type="entry name" value="AN1_A20_ZnFinger"/>
</dbReference>
<dbReference type="CTD" id="25346357"/>
<proteinExistence type="predicted"/>
<dbReference type="STRING" id="51031.W2TX69"/>
<dbReference type="SMART" id="SM00154">
    <property type="entry name" value="ZnF_AN1"/>
    <property type="match status" value="1"/>
</dbReference>
<evidence type="ECO:0000313" key="8">
    <source>
        <dbReference type="Proteomes" id="UP000053676"/>
    </source>
</evidence>
<dbReference type="InterPro" id="IPR000626">
    <property type="entry name" value="Ubiquitin-like_dom"/>
</dbReference>
<keyword evidence="2" id="KW-0863">Zinc-finger</keyword>
<dbReference type="PANTHER" id="PTHR10634:SF67">
    <property type="entry name" value="AN1-TYPE ZINC FINGER PROTEIN 3"/>
    <property type="match status" value="1"/>
</dbReference>
<dbReference type="InterPro" id="IPR000058">
    <property type="entry name" value="Znf_AN1"/>
</dbReference>
<dbReference type="Pfam" id="PF00240">
    <property type="entry name" value="ubiquitin"/>
    <property type="match status" value="1"/>
</dbReference>
<reference evidence="8" key="1">
    <citation type="journal article" date="2014" name="Nat. Genet.">
        <title>Genome of the human hookworm Necator americanus.</title>
        <authorList>
            <person name="Tang Y.T."/>
            <person name="Gao X."/>
            <person name="Rosa B.A."/>
            <person name="Abubucker S."/>
            <person name="Hallsworth-Pepin K."/>
            <person name="Martin J."/>
            <person name="Tyagi R."/>
            <person name="Heizer E."/>
            <person name="Zhang X."/>
            <person name="Bhonagiri-Palsikar V."/>
            <person name="Minx P."/>
            <person name="Warren W.C."/>
            <person name="Wang Q."/>
            <person name="Zhan B."/>
            <person name="Hotez P.J."/>
            <person name="Sternberg P.W."/>
            <person name="Dougall A."/>
            <person name="Gaze S.T."/>
            <person name="Mulvenna J."/>
            <person name="Sotillo J."/>
            <person name="Ranganathan S."/>
            <person name="Rabelo E.M."/>
            <person name="Wilson R.K."/>
            <person name="Felgner P.L."/>
            <person name="Bethony J."/>
            <person name="Hawdon J.M."/>
            <person name="Gasser R.B."/>
            <person name="Loukas A."/>
            <person name="Mitreva M."/>
        </authorList>
    </citation>
    <scope>NUCLEOTIDE SEQUENCE [LARGE SCALE GENOMIC DNA]</scope>
</reference>
<dbReference type="OrthoDB" id="428577at2759"/>
<feature type="region of interest" description="Disordered" evidence="4">
    <location>
        <begin position="21"/>
        <end position="49"/>
    </location>
</feature>
<dbReference type="Gene3D" id="4.10.1110.10">
    <property type="entry name" value="AN1-like Zinc finger"/>
    <property type="match status" value="1"/>
</dbReference>
<feature type="region of interest" description="Disordered" evidence="4">
    <location>
        <begin position="358"/>
        <end position="378"/>
    </location>
</feature>
<sequence>MWLLWLVTFFIVKVRRRQQPSAMSSSPEASRDWSPPIMPTQPDGVQGSGAAGSIEIVVHSVVDGVKDAKIMIPTDATLFEMKRHITMATGVSPERQLLLYKDKELKDDDSPISSYDITKPCTIIMNVKMNTGVKTDQIGLKVAEIMCFLPMLMPSDNLSDIRNKICTMTDIQERKQHRWNPVVDENSSKWTPAKQLEHQLTRNRMKMLLRKRKRTAIRSYTPPQTPGSVISRSPAESPPRIELAGGCTFSPNKNFSMFVGQEISEKELKCFFEPPECLDELLRKRDNLFLPAESELELEEIKEKRRQALRTTCKVCDRKLTLYEQQIHCLCRLVFCNMHREPSAHLCQIDYKHRGRREISKGNPRVDGRSARKAQLLK</sequence>
<organism evidence="7 8">
    <name type="scientific">Necator americanus</name>
    <name type="common">Human hookworm</name>
    <dbReference type="NCBI Taxonomy" id="51031"/>
    <lineage>
        <taxon>Eukaryota</taxon>
        <taxon>Metazoa</taxon>
        <taxon>Ecdysozoa</taxon>
        <taxon>Nematoda</taxon>
        <taxon>Chromadorea</taxon>
        <taxon>Rhabditida</taxon>
        <taxon>Rhabditina</taxon>
        <taxon>Rhabditomorpha</taxon>
        <taxon>Strongyloidea</taxon>
        <taxon>Ancylostomatidae</taxon>
        <taxon>Bunostominae</taxon>
        <taxon>Necator</taxon>
    </lineage>
</organism>
<dbReference type="OMA" id="HTCVIDY"/>
<dbReference type="KEGG" id="nai:NECAME_06325"/>
<evidence type="ECO:0000256" key="3">
    <source>
        <dbReference type="ARBA" id="ARBA00022833"/>
    </source>
</evidence>
<evidence type="ECO:0000259" key="6">
    <source>
        <dbReference type="PROSITE" id="PS50053"/>
    </source>
</evidence>
<feature type="compositionally biased region" description="Basic and acidic residues" evidence="4">
    <location>
        <begin position="358"/>
        <end position="370"/>
    </location>
</feature>
<dbReference type="AlphaFoldDB" id="W2TX69"/>
<dbReference type="EMBL" id="KI657700">
    <property type="protein sequence ID" value="ETN85622.1"/>
    <property type="molecule type" value="Genomic_DNA"/>
</dbReference>
<dbReference type="SUPFAM" id="SSF118310">
    <property type="entry name" value="AN1-like Zinc finger"/>
    <property type="match status" value="1"/>
</dbReference>
<dbReference type="GeneID" id="25346357"/>
<dbReference type="InterPro" id="IPR029071">
    <property type="entry name" value="Ubiquitin-like_domsf"/>
</dbReference>
<keyword evidence="8" id="KW-1185">Reference proteome</keyword>
<protein>
    <submittedName>
        <fullName evidence="7">Ubiquitin family protein</fullName>
    </submittedName>
</protein>
<dbReference type="PROSITE" id="PS50053">
    <property type="entry name" value="UBIQUITIN_2"/>
    <property type="match status" value="1"/>
</dbReference>
<feature type="chain" id="PRO_5004825819" evidence="5">
    <location>
        <begin position="18"/>
        <end position="378"/>
    </location>
</feature>
<dbReference type="GO" id="GO:0008270">
    <property type="term" value="F:zinc ion binding"/>
    <property type="evidence" value="ECO:0007669"/>
    <property type="project" value="UniProtKB-KW"/>
</dbReference>
<name>W2TX69_NECAM</name>
<evidence type="ECO:0000313" key="7">
    <source>
        <dbReference type="EMBL" id="ETN85622.1"/>
    </source>
</evidence>
<dbReference type="PANTHER" id="PTHR10634">
    <property type="entry name" value="AN1-TYPE ZINC FINGER PROTEIN"/>
    <property type="match status" value="1"/>
</dbReference>
<evidence type="ECO:0000256" key="5">
    <source>
        <dbReference type="SAM" id="SignalP"/>
    </source>
</evidence>
<feature type="signal peptide" evidence="5">
    <location>
        <begin position="1"/>
        <end position="17"/>
    </location>
</feature>
<keyword evidence="1" id="KW-0479">Metal-binding</keyword>
<evidence type="ECO:0000256" key="1">
    <source>
        <dbReference type="ARBA" id="ARBA00022723"/>
    </source>
</evidence>
<keyword evidence="3" id="KW-0862">Zinc</keyword>
<accession>W2TX69</accession>
<keyword evidence="5" id="KW-0732">Signal</keyword>
<dbReference type="Proteomes" id="UP000053676">
    <property type="component" value="Unassembled WGS sequence"/>
</dbReference>
<gene>
    <name evidence="7" type="ORF">NECAME_06325</name>
</gene>
<feature type="domain" description="Ubiquitin-like" evidence="6">
    <location>
        <begin position="54"/>
        <end position="132"/>
    </location>
</feature>
<dbReference type="Gene3D" id="3.10.20.90">
    <property type="entry name" value="Phosphatidylinositol 3-kinase Catalytic Subunit, Chain A, domain 1"/>
    <property type="match status" value="1"/>
</dbReference>